<keyword evidence="4" id="KW-0812">Transmembrane</keyword>
<dbReference type="GO" id="GO:0007165">
    <property type="term" value="P:signal transduction"/>
    <property type="evidence" value="ECO:0007669"/>
    <property type="project" value="UniProtKB-KW"/>
</dbReference>
<comment type="caution">
    <text evidence="6">The sequence shown here is derived from an EMBL/GenBank/DDBJ whole genome shotgun (WGS) entry which is preliminary data.</text>
</comment>
<reference evidence="6 7" key="1">
    <citation type="submission" date="2021-10" db="EMBL/GenBank/DDBJ databases">
        <title>Whole-genome sequencing analysis of Laribacter hongkongensis: virulence gene profiles, carbohydrate-active enzyme prediction, and antimicrobial resistance characterization.</title>
        <authorList>
            <person name="Yuan P."/>
            <person name="Zhan Y."/>
            <person name="Chen D."/>
        </authorList>
    </citation>
    <scope>NUCLEOTIDE SEQUENCE [LARGE SCALE GENOMIC DNA]</scope>
    <source>
        <strain evidence="6 7">W67</strain>
    </source>
</reference>
<dbReference type="InterPro" id="IPR047347">
    <property type="entry name" value="YvaQ-like_sensor"/>
</dbReference>
<feature type="transmembrane region" description="Helical" evidence="4">
    <location>
        <begin position="216"/>
        <end position="236"/>
    </location>
</feature>
<dbReference type="PANTHER" id="PTHR32089:SF112">
    <property type="entry name" value="LYSOZYME-LIKE PROTEIN-RELATED"/>
    <property type="match status" value="1"/>
</dbReference>
<sequence length="568" mass="62033">MALPCGYFWLKLNKYKTKVKPVGKMFKTVKAQLVLGFGVLIMLMALLTAVGMHTVNKINGILTEITSVTAVKQRYAINFRGSVHDRSIAVRDLVLMDKASSQKITEEIGRLDNAYQQAATGMKEMEARSSQLSDEEKSMLEKIVRSEKDTAPVIKSIISAIANGDNVNAQMILTSSAAPLFVDWLKNINQFIDFQESKNSKLTDEAKKIADDFASLMLTLSIVTALFGIAVAYLIIKNLFDNLGGEPANAARVVNRIASGDLTADSVASRNGSVLAAIYTMQEKLKNELFTIKSGSDDILRRAVEVEASSELAYEAAKTQHVLTEKSNRNIKEMHEGVMVISSMARLTEENSSLTEQLSEDGVKVMAESTTEIEKIFEVLNDSVNQIKVLHEKTSDIGKIANVIREIADQTNLLALNAAIEAARAGENGRGFAVVADEVRLLSEKTGHATSEISAVISVIGEETATAVQKMEHVTPQVKRGLELANGAQQKLGQIHTHARSSLESAEKVIAVVDQQIANADDLLKHVETISVKTEEALSAMQKNKEVAEKMKQLANQLDNSVAEFKTR</sequence>
<protein>
    <submittedName>
        <fullName evidence="6">Methyl-accepting chemotaxis protein</fullName>
    </submittedName>
</protein>
<dbReference type="Pfam" id="PF00015">
    <property type="entry name" value="MCPsignal"/>
    <property type="match status" value="1"/>
</dbReference>
<dbReference type="InterPro" id="IPR004089">
    <property type="entry name" value="MCPsignal_dom"/>
</dbReference>
<evidence type="ECO:0000256" key="1">
    <source>
        <dbReference type="ARBA" id="ARBA00023224"/>
    </source>
</evidence>
<keyword evidence="4" id="KW-1133">Transmembrane helix</keyword>
<dbReference type="PROSITE" id="PS50111">
    <property type="entry name" value="CHEMOTAXIS_TRANSDUC_2"/>
    <property type="match status" value="1"/>
</dbReference>
<name>A0ABD4SUK8_9NEIS</name>
<dbReference type="Proteomes" id="UP001200247">
    <property type="component" value="Unassembled WGS sequence"/>
</dbReference>
<dbReference type="SUPFAM" id="SSF58104">
    <property type="entry name" value="Methyl-accepting chemotaxis protein (MCP) signaling domain"/>
    <property type="match status" value="1"/>
</dbReference>
<keyword evidence="1 2" id="KW-0807">Transducer</keyword>
<keyword evidence="3" id="KW-0175">Coiled coil</keyword>
<dbReference type="Gene3D" id="1.10.287.950">
    <property type="entry name" value="Methyl-accepting chemotaxis protein"/>
    <property type="match status" value="1"/>
</dbReference>
<feature type="coiled-coil region" evidence="3">
    <location>
        <begin position="537"/>
        <end position="568"/>
    </location>
</feature>
<organism evidence="6 7">
    <name type="scientific">Laribacter hongkongensis</name>
    <dbReference type="NCBI Taxonomy" id="168471"/>
    <lineage>
        <taxon>Bacteria</taxon>
        <taxon>Pseudomonadati</taxon>
        <taxon>Pseudomonadota</taxon>
        <taxon>Betaproteobacteria</taxon>
        <taxon>Neisseriales</taxon>
        <taxon>Aquaspirillaceae</taxon>
        <taxon>Laribacter</taxon>
    </lineage>
</organism>
<dbReference type="RefSeq" id="WP_239894081.1">
    <property type="nucleotide sequence ID" value="NZ_JAJAXM010000016.1"/>
</dbReference>
<gene>
    <name evidence="6" type="ORF">LH440_09975</name>
</gene>
<dbReference type="PANTHER" id="PTHR32089">
    <property type="entry name" value="METHYL-ACCEPTING CHEMOTAXIS PROTEIN MCPB"/>
    <property type="match status" value="1"/>
</dbReference>
<dbReference type="EMBL" id="JAJAXM010000016">
    <property type="protein sequence ID" value="MCG9026221.1"/>
    <property type="molecule type" value="Genomic_DNA"/>
</dbReference>
<evidence type="ECO:0000313" key="6">
    <source>
        <dbReference type="EMBL" id="MCG9026221.1"/>
    </source>
</evidence>
<feature type="transmembrane region" description="Helical" evidence="4">
    <location>
        <begin position="33"/>
        <end position="52"/>
    </location>
</feature>
<accession>A0ABD4SUK8</accession>
<dbReference type="InterPro" id="IPR024478">
    <property type="entry name" value="HlyB_4HB_MCP"/>
</dbReference>
<keyword evidence="4" id="KW-0472">Membrane</keyword>
<evidence type="ECO:0000256" key="2">
    <source>
        <dbReference type="PROSITE-ProRule" id="PRU00284"/>
    </source>
</evidence>
<dbReference type="SMART" id="SM00283">
    <property type="entry name" value="MA"/>
    <property type="match status" value="1"/>
</dbReference>
<evidence type="ECO:0000259" key="5">
    <source>
        <dbReference type="PROSITE" id="PS50111"/>
    </source>
</evidence>
<evidence type="ECO:0000256" key="4">
    <source>
        <dbReference type="SAM" id="Phobius"/>
    </source>
</evidence>
<feature type="domain" description="Methyl-accepting transducer" evidence="5">
    <location>
        <begin position="295"/>
        <end position="531"/>
    </location>
</feature>
<evidence type="ECO:0000256" key="3">
    <source>
        <dbReference type="SAM" id="Coils"/>
    </source>
</evidence>
<dbReference type="CDD" id="cd19411">
    <property type="entry name" value="MCP2201-like_sensor"/>
    <property type="match status" value="1"/>
</dbReference>
<dbReference type="AlphaFoldDB" id="A0ABD4SUK8"/>
<evidence type="ECO:0000313" key="7">
    <source>
        <dbReference type="Proteomes" id="UP001200247"/>
    </source>
</evidence>
<dbReference type="Pfam" id="PF12729">
    <property type="entry name" value="4HB_MCP_1"/>
    <property type="match status" value="1"/>
</dbReference>
<proteinExistence type="predicted"/>